<reference evidence="2" key="1">
    <citation type="submission" date="2018-05" db="EMBL/GenBank/DDBJ databases">
        <authorList>
            <person name="Lanie J.A."/>
            <person name="Ng W.-L."/>
            <person name="Kazmierczak K.M."/>
            <person name="Andrzejewski T.M."/>
            <person name="Davidsen T.M."/>
            <person name="Wayne K.J."/>
            <person name="Tettelin H."/>
            <person name="Glass J.I."/>
            <person name="Rusch D."/>
            <person name="Podicherti R."/>
            <person name="Tsui H.-C.T."/>
            <person name="Winkler M.E."/>
        </authorList>
    </citation>
    <scope>NUCLEOTIDE SEQUENCE</scope>
</reference>
<dbReference type="Gene3D" id="3.90.1300.10">
    <property type="entry name" value="Amidase signature (AS) domain"/>
    <property type="match status" value="1"/>
</dbReference>
<dbReference type="AlphaFoldDB" id="A0A381V2Z5"/>
<proteinExistence type="predicted"/>
<dbReference type="PANTHER" id="PTHR11895">
    <property type="entry name" value="TRANSAMIDASE"/>
    <property type="match status" value="1"/>
</dbReference>
<dbReference type="InterPro" id="IPR000120">
    <property type="entry name" value="Amidase"/>
</dbReference>
<dbReference type="PIRSF" id="PIRSF001221">
    <property type="entry name" value="Amidase_fungi"/>
    <property type="match status" value="1"/>
</dbReference>
<dbReference type="PROSITE" id="PS00571">
    <property type="entry name" value="AMIDASES"/>
    <property type="match status" value="1"/>
</dbReference>
<organism evidence="2">
    <name type="scientific">marine metagenome</name>
    <dbReference type="NCBI Taxonomy" id="408172"/>
    <lineage>
        <taxon>unclassified sequences</taxon>
        <taxon>metagenomes</taxon>
        <taxon>ecological metagenomes</taxon>
    </lineage>
</organism>
<dbReference type="EMBL" id="UINC01007718">
    <property type="protein sequence ID" value="SVA34750.1"/>
    <property type="molecule type" value="Genomic_DNA"/>
</dbReference>
<dbReference type="InterPro" id="IPR020556">
    <property type="entry name" value="Amidase_CS"/>
</dbReference>
<dbReference type="Pfam" id="PF01425">
    <property type="entry name" value="Amidase"/>
    <property type="match status" value="1"/>
</dbReference>
<protein>
    <recommendedName>
        <fullName evidence="1">Amidase domain-containing protein</fullName>
    </recommendedName>
</protein>
<evidence type="ECO:0000313" key="2">
    <source>
        <dbReference type="EMBL" id="SVA34750.1"/>
    </source>
</evidence>
<dbReference type="InterPro" id="IPR036928">
    <property type="entry name" value="AS_sf"/>
</dbReference>
<dbReference type="GO" id="GO:0003824">
    <property type="term" value="F:catalytic activity"/>
    <property type="evidence" value="ECO:0007669"/>
    <property type="project" value="InterPro"/>
</dbReference>
<sequence length="496" mass="55136">MSLLVNLKYLSATELISLIKNKDISPVELIEHTIKLIEERNPSLNALIYLGFDDARKEAKKAEQLIMKKDVLGPLHGVPVGIKDLFDFKPGWITTFGGVRAFKKNISNNYCVFAERIEKSGGIIIGKTNSPVMGFRGTCDNYLFGPTRNPFNTNKNSGGSSGGSAAAVADGMLPIAEGTDAGGSIRIPSAWCGVYGLKPSFGLIPYISRPNAFSAGTPFVSEGPITRTVDDAALALSALSGYDTRDPNSIRCKNNFVDRISNPNIKNWKIAYSPNFGVFPVEKEIIDVVEKGLKYFEDAGATVEKLNVGIKYNQNELSDLWCRLIMPGCLSFHNNMKKNGLDLLEEHKDDFPQEYHYWLNKYSKMKVVDHYKDQEMRTEIYDNIQKVLDEYKLLITPTLACMPVNNKNNGNTVGPTEINGEIIDPLIGWCLTYLINFTGHPAASIPAGLSKNNLPIGMQIIGRRFEDSDVLIASKIFETLNPWKDTYKICENRKLN</sequence>
<dbReference type="SUPFAM" id="SSF75304">
    <property type="entry name" value="Amidase signature (AS) enzymes"/>
    <property type="match status" value="1"/>
</dbReference>
<dbReference type="PANTHER" id="PTHR11895:SF7">
    <property type="entry name" value="GLUTAMYL-TRNA(GLN) AMIDOTRANSFERASE SUBUNIT A, MITOCHONDRIAL"/>
    <property type="match status" value="1"/>
</dbReference>
<evidence type="ECO:0000259" key="1">
    <source>
        <dbReference type="Pfam" id="PF01425"/>
    </source>
</evidence>
<dbReference type="InterPro" id="IPR023631">
    <property type="entry name" value="Amidase_dom"/>
</dbReference>
<feature type="domain" description="Amidase" evidence="1">
    <location>
        <begin position="28"/>
        <end position="471"/>
    </location>
</feature>
<gene>
    <name evidence="2" type="ORF">METZ01_LOCUS87604</name>
</gene>
<name>A0A381V2Z5_9ZZZZ</name>
<accession>A0A381V2Z5</accession>